<evidence type="ECO:0000256" key="2">
    <source>
        <dbReference type="PROSITE-ProRule" id="PRU00335"/>
    </source>
</evidence>
<reference evidence="5 6" key="1">
    <citation type="submission" date="2017-03" db="EMBL/GenBank/DDBJ databases">
        <authorList>
            <person name="Afonso C.L."/>
            <person name="Miller P.J."/>
            <person name="Scott M.A."/>
            <person name="Spackman E."/>
            <person name="Goraichik I."/>
            <person name="Dimitrov K.M."/>
            <person name="Suarez D.L."/>
            <person name="Swayne D.E."/>
        </authorList>
    </citation>
    <scope>NUCLEOTIDE SEQUENCE [LARGE SCALE GENOMIC DNA]</scope>
    <source>
        <strain evidence="5">SB41UT1</strain>
    </source>
</reference>
<evidence type="ECO:0000259" key="4">
    <source>
        <dbReference type="PROSITE" id="PS50977"/>
    </source>
</evidence>
<protein>
    <submittedName>
        <fullName evidence="5">HTH-type transcriptional regulator BetI</fullName>
    </submittedName>
</protein>
<keyword evidence="1 2" id="KW-0238">DNA-binding</keyword>
<evidence type="ECO:0000313" key="5">
    <source>
        <dbReference type="EMBL" id="SMA50435.1"/>
    </source>
</evidence>
<proteinExistence type="predicted"/>
<dbReference type="GO" id="GO:0003677">
    <property type="term" value="F:DNA binding"/>
    <property type="evidence" value="ECO:0007669"/>
    <property type="project" value="UniProtKB-UniRule"/>
</dbReference>
<dbReference type="Gene3D" id="1.10.357.10">
    <property type="entry name" value="Tetracycline Repressor, domain 2"/>
    <property type="match status" value="1"/>
</dbReference>
<feature type="domain" description="HTH tetR-type" evidence="4">
    <location>
        <begin position="41"/>
        <end position="101"/>
    </location>
</feature>
<dbReference type="RefSeq" id="WP_087112868.1">
    <property type="nucleotide sequence ID" value="NZ_CBCSCN010000005.1"/>
</dbReference>
<dbReference type="InterPro" id="IPR009057">
    <property type="entry name" value="Homeodomain-like_sf"/>
</dbReference>
<name>A0A1X7AQA9_9GAMM</name>
<dbReference type="OrthoDB" id="8982136at2"/>
<feature type="DNA-binding region" description="H-T-H motif" evidence="2">
    <location>
        <begin position="64"/>
        <end position="83"/>
    </location>
</feature>
<evidence type="ECO:0000256" key="1">
    <source>
        <dbReference type="ARBA" id="ARBA00023125"/>
    </source>
</evidence>
<dbReference type="InterPro" id="IPR041583">
    <property type="entry name" value="TetR_C_31"/>
</dbReference>
<gene>
    <name evidence="5" type="primary">betI_1</name>
    <name evidence="5" type="ORF">EHSB41UT_04233</name>
</gene>
<organism evidence="5 6">
    <name type="scientific">Parendozoicomonas haliclonae</name>
    <dbReference type="NCBI Taxonomy" id="1960125"/>
    <lineage>
        <taxon>Bacteria</taxon>
        <taxon>Pseudomonadati</taxon>
        <taxon>Pseudomonadota</taxon>
        <taxon>Gammaproteobacteria</taxon>
        <taxon>Oceanospirillales</taxon>
        <taxon>Endozoicomonadaceae</taxon>
        <taxon>Parendozoicomonas</taxon>
    </lineage>
</organism>
<sequence length="249" mass="28369">MEATRPTLKPSVSSVDEERAVKEEKVPVTYQGRKTSRAGSELRRKAILEAALRIVVRDGVRGVRHRAVAKEADVPLSATTYYFKDISDLITDTFTLFAEVGTEKYRNFWGESKEQLINALLELKADPASKERVMTSVVEVIVHYLRNQLLNHRDYLLAEQAFRLESLRNDNLKQIAEKHTGLFLKDLTELFVVIGSESPEADATLLMQLIYSAEYEGLLRPEGEFDEVWARKLFMRGLQLFIGTLFASK</sequence>
<dbReference type="AlphaFoldDB" id="A0A1X7AQA9"/>
<keyword evidence="6" id="KW-1185">Reference proteome</keyword>
<dbReference type="SUPFAM" id="SSF46689">
    <property type="entry name" value="Homeodomain-like"/>
    <property type="match status" value="1"/>
</dbReference>
<feature type="region of interest" description="Disordered" evidence="3">
    <location>
        <begin position="1"/>
        <end position="20"/>
    </location>
</feature>
<accession>A0A1X7AQA9</accession>
<dbReference type="InterPro" id="IPR001647">
    <property type="entry name" value="HTH_TetR"/>
</dbReference>
<dbReference type="Proteomes" id="UP000196573">
    <property type="component" value="Unassembled WGS sequence"/>
</dbReference>
<dbReference type="PROSITE" id="PS50977">
    <property type="entry name" value="HTH_TETR_2"/>
    <property type="match status" value="1"/>
</dbReference>
<evidence type="ECO:0000313" key="6">
    <source>
        <dbReference type="Proteomes" id="UP000196573"/>
    </source>
</evidence>
<dbReference type="EMBL" id="FWPT01000012">
    <property type="protein sequence ID" value="SMA50435.1"/>
    <property type="molecule type" value="Genomic_DNA"/>
</dbReference>
<dbReference type="Pfam" id="PF17940">
    <property type="entry name" value="TetR_C_31"/>
    <property type="match status" value="1"/>
</dbReference>
<evidence type="ECO:0000256" key="3">
    <source>
        <dbReference type="SAM" id="MobiDB-lite"/>
    </source>
</evidence>